<dbReference type="InterPro" id="IPR000504">
    <property type="entry name" value="RRM_dom"/>
</dbReference>
<dbReference type="InterPro" id="IPR012677">
    <property type="entry name" value="Nucleotide-bd_a/b_plait_sf"/>
</dbReference>
<dbReference type="InterPro" id="IPR048289">
    <property type="entry name" value="RRM2_NsCP33-like"/>
</dbReference>
<evidence type="ECO:0000256" key="1">
    <source>
        <dbReference type="ARBA" id="ARBA00022884"/>
    </source>
</evidence>
<proteinExistence type="predicted"/>
<evidence type="ECO:0000313" key="4">
    <source>
        <dbReference type="Proteomes" id="UP000005755"/>
    </source>
</evidence>
<feature type="domain" description="RRM" evidence="2">
    <location>
        <begin position="12"/>
        <end position="89"/>
    </location>
</feature>
<dbReference type="PROSITE" id="PS50102">
    <property type="entry name" value="RRM"/>
    <property type="match status" value="1"/>
</dbReference>
<sequence length="91" mass="10463">MRILLYLGVPLKTLYVGNLVYAVTQDELRELFSQFGEVFSVKLINDRESGRPKGFGFVEMEDNAALKAIEALNEKDFRGRNLRVNEARPRE</sequence>
<dbReference type="PANTHER" id="PTHR15241:SF304">
    <property type="entry name" value="RRM DOMAIN-CONTAINING PROTEIN"/>
    <property type="match status" value="1"/>
</dbReference>
<dbReference type="InterPro" id="IPR035979">
    <property type="entry name" value="RBD_domain_sf"/>
</dbReference>
<evidence type="ECO:0000259" key="2">
    <source>
        <dbReference type="PROSITE" id="PS50102"/>
    </source>
</evidence>
<protein>
    <recommendedName>
        <fullName evidence="2">RRM domain-containing protein</fullName>
    </recommendedName>
</protein>
<evidence type="ECO:0000313" key="3">
    <source>
        <dbReference type="EMBL" id="EFR46372.1"/>
    </source>
</evidence>
<dbReference type="EMBL" id="DS990392">
    <property type="protein sequence ID" value="EFR46372.1"/>
    <property type="molecule type" value="Genomic_DNA"/>
</dbReference>
<keyword evidence="4" id="KW-1185">Reference proteome</keyword>
<dbReference type="CDD" id="cd21608">
    <property type="entry name" value="RRM2_NsCP33_like"/>
    <property type="match status" value="1"/>
</dbReference>
<accession>A0ABN0B9W2</accession>
<dbReference type="SUPFAM" id="SSF54928">
    <property type="entry name" value="RNA-binding domain, RBD"/>
    <property type="match status" value="1"/>
</dbReference>
<organism evidence="3 4">
    <name type="scientific">Helicobacter cinaedi CCUG 18818 = ATCC BAA-847</name>
    <dbReference type="NCBI Taxonomy" id="537971"/>
    <lineage>
        <taxon>Bacteria</taxon>
        <taxon>Pseudomonadati</taxon>
        <taxon>Campylobacterota</taxon>
        <taxon>Epsilonproteobacteria</taxon>
        <taxon>Campylobacterales</taxon>
        <taxon>Helicobacteraceae</taxon>
        <taxon>Helicobacter</taxon>
    </lineage>
</organism>
<gene>
    <name evidence="3" type="ORF">HCCG_00919</name>
</gene>
<dbReference type="Pfam" id="PF00076">
    <property type="entry name" value="RRM_1"/>
    <property type="match status" value="1"/>
</dbReference>
<dbReference type="Gene3D" id="3.30.70.330">
    <property type="match status" value="1"/>
</dbReference>
<keyword evidence="1" id="KW-0694">RNA-binding</keyword>
<dbReference type="SMART" id="SM00360">
    <property type="entry name" value="RRM"/>
    <property type="match status" value="1"/>
</dbReference>
<reference evidence="4" key="1">
    <citation type="journal article" date="2014" name="Genome Announc.">
        <title>Draft genome sequences of six enterohepatic helicobacter species isolated from humans and one from rhesus macaques.</title>
        <authorList>
            <person name="Shen Z."/>
            <person name="Sheh A."/>
            <person name="Young S.K."/>
            <person name="Abouelliel A."/>
            <person name="Ward D.V."/>
            <person name="Earl A.M."/>
            <person name="Fox J.G."/>
        </authorList>
    </citation>
    <scope>NUCLEOTIDE SEQUENCE [LARGE SCALE GENOMIC DNA]</scope>
    <source>
        <strain evidence="4">CCUG 18818</strain>
    </source>
</reference>
<name>A0ABN0B9W2_9HELI</name>
<dbReference type="PANTHER" id="PTHR15241">
    <property type="entry name" value="TRANSFORMER-2-RELATED"/>
    <property type="match status" value="1"/>
</dbReference>
<dbReference type="Proteomes" id="UP000005755">
    <property type="component" value="Unassembled WGS sequence"/>
</dbReference>